<evidence type="ECO:0000256" key="1">
    <source>
        <dbReference type="SAM" id="MobiDB-lite"/>
    </source>
</evidence>
<feature type="region of interest" description="Disordered" evidence="1">
    <location>
        <begin position="85"/>
        <end position="227"/>
    </location>
</feature>
<dbReference type="STRING" id="5364.A0A5C3MXV7"/>
<feature type="compositionally biased region" description="Acidic residues" evidence="1">
    <location>
        <begin position="174"/>
        <end position="194"/>
    </location>
</feature>
<feature type="compositionally biased region" description="Polar residues" evidence="1">
    <location>
        <begin position="249"/>
        <end position="266"/>
    </location>
</feature>
<gene>
    <name evidence="2" type="ORF">OE88DRAFT_368505</name>
</gene>
<proteinExistence type="predicted"/>
<accession>A0A5C3MXV7</accession>
<feature type="region of interest" description="Disordered" evidence="1">
    <location>
        <begin position="241"/>
        <end position="279"/>
    </location>
</feature>
<feature type="compositionally biased region" description="Basic and acidic residues" evidence="1">
    <location>
        <begin position="38"/>
        <end position="69"/>
    </location>
</feature>
<evidence type="ECO:0000313" key="2">
    <source>
        <dbReference type="EMBL" id="TFK49685.1"/>
    </source>
</evidence>
<feature type="region of interest" description="Disordered" evidence="1">
    <location>
        <begin position="1"/>
        <end position="69"/>
    </location>
</feature>
<feature type="compositionally biased region" description="Basic and acidic residues" evidence="1">
    <location>
        <begin position="85"/>
        <end position="96"/>
    </location>
</feature>
<organism evidence="2 3">
    <name type="scientific">Heliocybe sulcata</name>
    <dbReference type="NCBI Taxonomy" id="5364"/>
    <lineage>
        <taxon>Eukaryota</taxon>
        <taxon>Fungi</taxon>
        <taxon>Dikarya</taxon>
        <taxon>Basidiomycota</taxon>
        <taxon>Agaricomycotina</taxon>
        <taxon>Agaricomycetes</taxon>
        <taxon>Gloeophyllales</taxon>
        <taxon>Gloeophyllaceae</taxon>
        <taxon>Heliocybe</taxon>
    </lineage>
</organism>
<sequence>MANRDDPSHQYQYIEPRWENPRRYSRPPAYSEWVYPEQRARREDDRSWEPDARQDRNIHNHDDDYRMDDYQEPQANAGAAYRRNSLLDRIEPERSQDQSGRSLQERIAMPPTTSIPLAQRIGVKLERPEYASEREPLLERVAHEREETPLPETDPDWDSQSVIEVIDLTMASGSEEEGQGEDSWMDAQYEEGEVAEGTLQQEPVVHEIDDDEEESTADECAPPKPELLQAAVGLSHSALEGTAPADLPSRTSVSQAVNNAPSSTSIDPAEQDALSRLPRPTIVAEDVSVNEYMPDVGNPLNKSVDRTLEVIGSAQTTEQRAVPADEGTAENSILDDDVTGPQHTAESIVQNIDNLMSTQLLQESESAAPAVIKATRRELLVLIVKNVSVQHPDAILHKEHVEKTVLYDERCLDFMKQAVTVARQLDDRQQRLDAEESRVVSSAVITETTKRPLEEAAENGEPRSRKRTNCSDDSHATLVGNFTQAEHQTSGVEKTSAMDVDVSTASQRSSSSATWVQAHGGRDDFYDPNLPAPKFDRLSPSVLSLLDKAKHILSSPAVLPSSTGLATKVSLSEAPLTGRTEYITQSRSSTNDQETCQVPGLWFVKLGSEHSDILECHFTVSEEVAAAARRWTRRDEEFDADDTHVCVRLLCLPRGLVEAALQGLPGDQAVPEDVAKIMAQVVTEWPPRGSLMVDMNMSQSNKHVWFAESMSENGPPLDVTSSIVAGENHFRIIQLADLSDRLFVLHAGPPPENEIEAARLGAQLARKVVDQRESSARSTGINFNIQVKHTVLAI</sequence>
<dbReference type="OrthoDB" id="432299at2759"/>
<dbReference type="Proteomes" id="UP000305948">
    <property type="component" value="Unassembled WGS sequence"/>
</dbReference>
<dbReference type="EMBL" id="ML213515">
    <property type="protein sequence ID" value="TFK49685.1"/>
    <property type="molecule type" value="Genomic_DNA"/>
</dbReference>
<protein>
    <submittedName>
        <fullName evidence="2">Uncharacterized protein</fullName>
    </submittedName>
</protein>
<evidence type="ECO:0000313" key="3">
    <source>
        <dbReference type="Proteomes" id="UP000305948"/>
    </source>
</evidence>
<dbReference type="AlphaFoldDB" id="A0A5C3MXV7"/>
<feature type="compositionally biased region" description="Basic and acidic residues" evidence="1">
    <location>
        <begin position="123"/>
        <end position="148"/>
    </location>
</feature>
<name>A0A5C3MXV7_9AGAM</name>
<reference evidence="2 3" key="1">
    <citation type="journal article" date="2019" name="Nat. Ecol. Evol.">
        <title>Megaphylogeny resolves global patterns of mushroom evolution.</title>
        <authorList>
            <person name="Varga T."/>
            <person name="Krizsan K."/>
            <person name="Foldi C."/>
            <person name="Dima B."/>
            <person name="Sanchez-Garcia M."/>
            <person name="Sanchez-Ramirez S."/>
            <person name="Szollosi G.J."/>
            <person name="Szarkandi J.G."/>
            <person name="Papp V."/>
            <person name="Albert L."/>
            <person name="Andreopoulos W."/>
            <person name="Angelini C."/>
            <person name="Antonin V."/>
            <person name="Barry K.W."/>
            <person name="Bougher N.L."/>
            <person name="Buchanan P."/>
            <person name="Buyck B."/>
            <person name="Bense V."/>
            <person name="Catcheside P."/>
            <person name="Chovatia M."/>
            <person name="Cooper J."/>
            <person name="Damon W."/>
            <person name="Desjardin D."/>
            <person name="Finy P."/>
            <person name="Geml J."/>
            <person name="Haridas S."/>
            <person name="Hughes K."/>
            <person name="Justo A."/>
            <person name="Karasinski D."/>
            <person name="Kautmanova I."/>
            <person name="Kiss B."/>
            <person name="Kocsube S."/>
            <person name="Kotiranta H."/>
            <person name="LaButti K.M."/>
            <person name="Lechner B.E."/>
            <person name="Liimatainen K."/>
            <person name="Lipzen A."/>
            <person name="Lukacs Z."/>
            <person name="Mihaltcheva S."/>
            <person name="Morgado L.N."/>
            <person name="Niskanen T."/>
            <person name="Noordeloos M.E."/>
            <person name="Ohm R.A."/>
            <person name="Ortiz-Santana B."/>
            <person name="Ovrebo C."/>
            <person name="Racz N."/>
            <person name="Riley R."/>
            <person name="Savchenko A."/>
            <person name="Shiryaev A."/>
            <person name="Soop K."/>
            <person name="Spirin V."/>
            <person name="Szebenyi C."/>
            <person name="Tomsovsky M."/>
            <person name="Tulloss R.E."/>
            <person name="Uehling J."/>
            <person name="Grigoriev I.V."/>
            <person name="Vagvolgyi C."/>
            <person name="Papp T."/>
            <person name="Martin F.M."/>
            <person name="Miettinen O."/>
            <person name="Hibbett D.S."/>
            <person name="Nagy L.G."/>
        </authorList>
    </citation>
    <scope>NUCLEOTIDE SEQUENCE [LARGE SCALE GENOMIC DNA]</scope>
    <source>
        <strain evidence="2 3">OMC1185</strain>
    </source>
</reference>
<feature type="region of interest" description="Disordered" evidence="1">
    <location>
        <begin position="314"/>
        <end position="340"/>
    </location>
</feature>
<keyword evidence="3" id="KW-1185">Reference proteome</keyword>
<feature type="region of interest" description="Disordered" evidence="1">
    <location>
        <begin position="450"/>
        <end position="475"/>
    </location>
</feature>
<feature type="compositionally biased region" description="Acidic residues" evidence="1">
    <location>
        <begin position="208"/>
        <end position="217"/>
    </location>
</feature>